<accession>A0ACC2XM78</accession>
<proteinExistence type="predicted"/>
<organism evidence="1 2">
    <name type="scientific">Naganishia vaughanmartiniae</name>
    <dbReference type="NCBI Taxonomy" id="1424756"/>
    <lineage>
        <taxon>Eukaryota</taxon>
        <taxon>Fungi</taxon>
        <taxon>Dikarya</taxon>
        <taxon>Basidiomycota</taxon>
        <taxon>Agaricomycotina</taxon>
        <taxon>Tremellomycetes</taxon>
        <taxon>Filobasidiales</taxon>
        <taxon>Filobasidiaceae</taxon>
        <taxon>Naganishia</taxon>
    </lineage>
</organism>
<gene>
    <name evidence="1" type="ORF">QFC22_000123</name>
</gene>
<evidence type="ECO:0000313" key="2">
    <source>
        <dbReference type="Proteomes" id="UP001243375"/>
    </source>
</evidence>
<dbReference type="Proteomes" id="UP001243375">
    <property type="component" value="Unassembled WGS sequence"/>
</dbReference>
<comment type="caution">
    <text evidence="1">The sequence shown here is derived from an EMBL/GenBank/DDBJ whole genome shotgun (WGS) entry which is preliminary data.</text>
</comment>
<evidence type="ECO:0000313" key="1">
    <source>
        <dbReference type="EMBL" id="KAJ9125169.1"/>
    </source>
</evidence>
<reference evidence="1" key="1">
    <citation type="submission" date="2023-04" db="EMBL/GenBank/DDBJ databases">
        <title>Draft Genome sequencing of Naganishia species isolated from polar environments using Oxford Nanopore Technology.</title>
        <authorList>
            <person name="Leo P."/>
            <person name="Venkateswaran K."/>
        </authorList>
    </citation>
    <scope>NUCLEOTIDE SEQUENCE</scope>
    <source>
        <strain evidence="1">MNA-CCFEE 5425</strain>
    </source>
</reference>
<dbReference type="EMBL" id="JASBWU010000001">
    <property type="protein sequence ID" value="KAJ9125169.1"/>
    <property type="molecule type" value="Genomic_DNA"/>
</dbReference>
<name>A0ACC2XM78_9TREE</name>
<sequence length="1367" mass="148356">MASELATTVTVPEFTSVLSNIRRLTASKLAHQAKPAQLLTAIEATLKTALPNEQGPPYSATAYFASLVGCLSKACAPGNKDADDFSDGGLVPAALYLLAAVAPETPRQVVVNQQAALVPLLVGLFDKSLAHPPALRSLIAVVTVVLTATPAQGLNGSPLLKRAWNHMLELNLDSRPKVRHLAQEGVRRTLSTPVPPKIVAGDHPYLPRARDWVASVLNEEVKGGTSQAQAKKVKFAGVKGAVMQGSEDMEGKRAIWVIQGLRGWVNVWGEEHLSDLCTLLLALPPLPHLTPQIYSLLALLLSPPPATDADTPLTIPNQLPNLPVILNALISSPPHASAPQDQIEYITALSSGMIKLSQQDAYLCSNEFFSKAWTTLWSSILVAPATAPEARRQAVQGLGSQGLIRYCISDDMIVRAVEYKTQGGSLDQKRQKMKPPLLTKIISQLEKAMSTQPLLLQYLLPILAALISRLRYRASADAQGVKSKRDSAAYTLVKDLFVEVADLRSQPSFEHKEKVDDVIGVAFEVMGVEAVLESLPLNIEPDASGKPPQPGRAHLLPIMRERITNDSVKYFVNNLVPLSQRLFDRKVKASEGGRAAEAKVWEVVIGQIWDCLPGFLDLARDLREGFTAQFAQLLSQLLYTQPLLRPPILRALSTLVTSMQTLSRSGATSEELLASFGVDQQDAAQSVTYLKGFAGEMLAVLFNVFSSVAREQRGMVGDVIGQWLSIMTEKDVTDTYNKVTGMLATALTSSAKQQDPSLPPVSHTMLDLLIILIPHLPASTAIALFNAASTGNLIENNDAAIQKKCYRILTKLIESEKAAPALQGEAVDHFVNKLADLSANVGVGAQRDRMLLLTALVPKLPKERLHVVLVLVTEAVLGTKEVSEKARNAAYDLLVALGNKMAEGGTISQSLMGGAEEPQANGGKQEGAADAGDDAEMQPVADVNANIEEYIKIVAAGMVGTTPHMISATITALSRLIFEFQGAQFAFPFPGQMEANCPVNADHISRSTMDDLLETIVVFLEAKNREIVKSALGFVKVAVVSLPAEIPRGHLKRLVPALLNWVHDHKNHFKLKTVHIFERMIRKFGYDDVYKCAGEGNEKKVLEHIKKKKDRAKRQKAAKSNGDGDEDEGQARKQTTGSAFEDALYGSASEEESDGETTAQAKPTGKNAKGARRDKQNAAYLREDEDAPMDLLDRSIAGKITTMDPSGKKRRRPGQDAAAFKVDEDTGRMVIDESESEAEQQQKPSAGDMVAGSAYQTALTSVDGMRRDDKGRLKFNKNTKRGRALEEENDTDVLQDVIAEEPSKKKKAKKDVEKLGSEFRAKRAGGDVKRAGQADPFSYVPLSKATKQKNLNSRVSLTNKKKGSRRG</sequence>
<protein>
    <submittedName>
        <fullName evidence="1">Uncharacterized protein</fullName>
    </submittedName>
</protein>
<keyword evidence="2" id="KW-1185">Reference proteome</keyword>